<name>A0ABW3K326_9BACT</name>
<dbReference type="Proteomes" id="UP001597112">
    <property type="component" value="Unassembled WGS sequence"/>
</dbReference>
<evidence type="ECO:0000256" key="1">
    <source>
        <dbReference type="SAM" id="SignalP"/>
    </source>
</evidence>
<keyword evidence="3" id="KW-1185">Reference proteome</keyword>
<dbReference type="InterPro" id="IPR037066">
    <property type="entry name" value="Plug_dom_sf"/>
</dbReference>
<feature type="signal peptide" evidence="1">
    <location>
        <begin position="1"/>
        <end position="20"/>
    </location>
</feature>
<organism evidence="2 3">
    <name type="scientific">Ohtaekwangia kribbensis</name>
    <dbReference type="NCBI Taxonomy" id="688913"/>
    <lineage>
        <taxon>Bacteria</taxon>
        <taxon>Pseudomonadati</taxon>
        <taxon>Bacteroidota</taxon>
        <taxon>Cytophagia</taxon>
        <taxon>Cytophagales</taxon>
        <taxon>Fulvivirgaceae</taxon>
        <taxon>Ohtaekwangia</taxon>
    </lineage>
</organism>
<accession>A0ABW3K326</accession>
<protein>
    <submittedName>
        <fullName evidence="2">Uncharacterized protein</fullName>
    </submittedName>
</protein>
<dbReference type="Gene3D" id="2.170.130.10">
    <property type="entry name" value="TonB-dependent receptor, plug domain"/>
    <property type="match status" value="1"/>
</dbReference>
<evidence type="ECO:0000313" key="3">
    <source>
        <dbReference type="Proteomes" id="UP001597112"/>
    </source>
</evidence>
<gene>
    <name evidence="2" type="ORF">ACFQ21_13480</name>
</gene>
<feature type="chain" id="PRO_5045654427" evidence="1">
    <location>
        <begin position="21"/>
        <end position="351"/>
    </location>
</feature>
<sequence>MRYFIIIGILILATTTISSSQTISDSHTLKEVTISGFTLCRTTLTDILKLANDFKLVSLEEMDLQKNCYGQDRRFTNGEGYASEQYPGLIFQKGNHSDYVGKIRLTKDFQGKLPNGSTIDMKTLKLRDVFAIYPEFKETWNSRGCSDYWKFSNDTISFYVKIDKTIQPQFPINEKYYYDKPIEGIDLVLSCYLLYNKPAIAFSKEPENEPVFFLDSIRVNRGVATSYQPAEIASITVLKGATGIKILGPEGKNGVIYIYTKNYVKSKYWDYLKSKSKDYLKAVPSADKDKDVVYILDNEVLWKDFEGKLFKLNDSIFRDMKVIGKRALKRDFKIKDKDWGILIGTLSGKGE</sequence>
<keyword evidence="1" id="KW-0732">Signal</keyword>
<proteinExistence type="predicted"/>
<dbReference type="RefSeq" id="WP_377579733.1">
    <property type="nucleotide sequence ID" value="NZ_JBHTKA010000004.1"/>
</dbReference>
<dbReference type="EMBL" id="JBHTKA010000004">
    <property type="protein sequence ID" value="MFD1000328.1"/>
    <property type="molecule type" value="Genomic_DNA"/>
</dbReference>
<comment type="caution">
    <text evidence="2">The sequence shown here is derived from an EMBL/GenBank/DDBJ whole genome shotgun (WGS) entry which is preliminary data.</text>
</comment>
<evidence type="ECO:0000313" key="2">
    <source>
        <dbReference type="EMBL" id="MFD1000328.1"/>
    </source>
</evidence>
<reference evidence="3" key="1">
    <citation type="journal article" date="2019" name="Int. J. Syst. Evol. Microbiol.">
        <title>The Global Catalogue of Microorganisms (GCM) 10K type strain sequencing project: providing services to taxonomists for standard genome sequencing and annotation.</title>
        <authorList>
            <consortium name="The Broad Institute Genomics Platform"/>
            <consortium name="The Broad Institute Genome Sequencing Center for Infectious Disease"/>
            <person name="Wu L."/>
            <person name="Ma J."/>
        </authorList>
    </citation>
    <scope>NUCLEOTIDE SEQUENCE [LARGE SCALE GENOMIC DNA]</scope>
    <source>
        <strain evidence="3">CCUG 58938</strain>
    </source>
</reference>